<name>A0AAN9BJB2_9CAEN</name>
<feature type="compositionally biased region" description="Basic and acidic residues" evidence="1">
    <location>
        <begin position="22"/>
        <end position="32"/>
    </location>
</feature>
<reference evidence="3 4" key="1">
    <citation type="submission" date="2024-02" db="EMBL/GenBank/DDBJ databases">
        <title>Chromosome-scale genome assembly of the rough periwinkle Littorina saxatilis.</title>
        <authorList>
            <person name="De Jode A."/>
            <person name="Faria R."/>
            <person name="Formenti G."/>
            <person name="Sims Y."/>
            <person name="Smith T.P."/>
            <person name="Tracey A."/>
            <person name="Wood J.M.D."/>
            <person name="Zagrodzka Z.B."/>
            <person name="Johannesson K."/>
            <person name="Butlin R.K."/>
            <person name="Leder E.H."/>
        </authorList>
    </citation>
    <scope>NUCLEOTIDE SEQUENCE [LARGE SCALE GENOMIC DNA]</scope>
    <source>
        <strain evidence="3">Snail1</strain>
        <tissue evidence="3">Muscle</tissue>
    </source>
</reference>
<dbReference type="PANTHER" id="PTHR22744:SF17">
    <property type="entry name" value="BTB DOMAIN-CONTAINING PROTEIN"/>
    <property type="match status" value="1"/>
</dbReference>
<keyword evidence="4" id="KW-1185">Reference proteome</keyword>
<dbReference type="Proteomes" id="UP001374579">
    <property type="component" value="Unassembled WGS sequence"/>
</dbReference>
<dbReference type="SMART" id="SM00225">
    <property type="entry name" value="BTB"/>
    <property type="match status" value="1"/>
</dbReference>
<feature type="compositionally biased region" description="Basic and acidic residues" evidence="1">
    <location>
        <begin position="241"/>
        <end position="262"/>
    </location>
</feature>
<dbReference type="Gene3D" id="3.30.710.10">
    <property type="entry name" value="Potassium Channel Kv1.1, Chain A"/>
    <property type="match status" value="1"/>
</dbReference>
<feature type="compositionally biased region" description="Basic and acidic residues" evidence="1">
    <location>
        <begin position="279"/>
        <end position="292"/>
    </location>
</feature>
<feature type="compositionally biased region" description="Low complexity" evidence="1">
    <location>
        <begin position="8"/>
        <end position="19"/>
    </location>
</feature>
<evidence type="ECO:0000313" key="4">
    <source>
        <dbReference type="Proteomes" id="UP001374579"/>
    </source>
</evidence>
<sequence length="324" mass="36354">MEETAGPSQSRKSSSSTTPEGEETRENVLGDRNEASDVTLVIEGRELYANRGVLAHFSPVFHAMFFSASGFKEKSQDKVELPEKKFQDMVTLFNVLLMPSSSAICQVTDDNLLLLLTLAAEYQMDQVKAVCQDYVGGQLFDHFKSFYQFYTNTKKPARAPGPIPKGSMRGQKSKSKSLIDKLLLYLTACDQYELPAYRGEIHDLLIAVTKSRSDLSKSRYYLSLPSDTKIGLLETLCDQTFDRGHHNDDPKDNDRDGDKSEGDDSDDDDIEDDDSDDDLSTKKHLGTEKDQYQPRAFDAMQMIMQRQLGGSDFRSPYGGSINPF</sequence>
<dbReference type="PANTHER" id="PTHR22744">
    <property type="entry name" value="HELIX LOOP HELIX PROTEIN 21-RELATED"/>
    <property type="match status" value="1"/>
</dbReference>
<dbReference type="EMBL" id="JBAMIC010000007">
    <property type="protein sequence ID" value="KAK7106214.1"/>
    <property type="molecule type" value="Genomic_DNA"/>
</dbReference>
<evidence type="ECO:0000259" key="2">
    <source>
        <dbReference type="PROSITE" id="PS50097"/>
    </source>
</evidence>
<dbReference type="InterPro" id="IPR000210">
    <property type="entry name" value="BTB/POZ_dom"/>
</dbReference>
<comment type="caution">
    <text evidence="3">The sequence shown here is derived from an EMBL/GenBank/DDBJ whole genome shotgun (WGS) entry which is preliminary data.</text>
</comment>
<dbReference type="AlphaFoldDB" id="A0AAN9BJB2"/>
<feature type="compositionally biased region" description="Acidic residues" evidence="1">
    <location>
        <begin position="263"/>
        <end position="278"/>
    </location>
</feature>
<protein>
    <recommendedName>
        <fullName evidence="2">BTB domain-containing protein</fullName>
    </recommendedName>
</protein>
<organism evidence="3 4">
    <name type="scientific">Littorina saxatilis</name>
    <dbReference type="NCBI Taxonomy" id="31220"/>
    <lineage>
        <taxon>Eukaryota</taxon>
        <taxon>Metazoa</taxon>
        <taxon>Spiralia</taxon>
        <taxon>Lophotrochozoa</taxon>
        <taxon>Mollusca</taxon>
        <taxon>Gastropoda</taxon>
        <taxon>Caenogastropoda</taxon>
        <taxon>Littorinimorpha</taxon>
        <taxon>Littorinoidea</taxon>
        <taxon>Littorinidae</taxon>
        <taxon>Littorina</taxon>
    </lineage>
</organism>
<evidence type="ECO:0000256" key="1">
    <source>
        <dbReference type="SAM" id="MobiDB-lite"/>
    </source>
</evidence>
<dbReference type="Pfam" id="PF00651">
    <property type="entry name" value="BTB"/>
    <property type="match status" value="1"/>
</dbReference>
<evidence type="ECO:0000313" key="3">
    <source>
        <dbReference type="EMBL" id="KAK7106214.1"/>
    </source>
</evidence>
<accession>A0AAN9BJB2</accession>
<gene>
    <name evidence="3" type="ORF">V1264_017492</name>
</gene>
<feature type="region of interest" description="Disordered" evidence="1">
    <location>
        <begin position="1"/>
        <end position="32"/>
    </location>
</feature>
<dbReference type="InterPro" id="IPR011333">
    <property type="entry name" value="SKP1/BTB/POZ_sf"/>
</dbReference>
<dbReference type="PROSITE" id="PS50097">
    <property type="entry name" value="BTB"/>
    <property type="match status" value="1"/>
</dbReference>
<feature type="region of interest" description="Disordered" evidence="1">
    <location>
        <begin position="241"/>
        <end position="324"/>
    </location>
</feature>
<dbReference type="SUPFAM" id="SSF54695">
    <property type="entry name" value="POZ domain"/>
    <property type="match status" value="1"/>
</dbReference>
<feature type="domain" description="BTB" evidence="2">
    <location>
        <begin position="36"/>
        <end position="96"/>
    </location>
</feature>
<proteinExistence type="predicted"/>